<dbReference type="Proteomes" id="UP000613512">
    <property type="component" value="Unassembled WGS sequence"/>
</dbReference>
<protein>
    <recommendedName>
        <fullName evidence="1">YkoP-like domain-containing protein</fullName>
    </recommendedName>
</protein>
<dbReference type="EMBL" id="BMEY01000003">
    <property type="protein sequence ID" value="GGA67288.1"/>
    <property type="molecule type" value="Genomic_DNA"/>
</dbReference>
<accession>A0A916RST0</accession>
<sequence>MKSYILGVWNTVDPIYYSLTRLKYVMDEEKNRSLFRVRLTRFKGKSTVLSDGTVIKKNDLLLKIHLHNVKIMNELYAISSDTKRAVYFYHMVKRAMPLLAKYVKEHERFEEIKGVIGITTLHKGSKRLGFDNVNISNTFYRTYKQFTFTPINYLASSSKQHHPIYLFMSKDELVKRYPI</sequence>
<organism evidence="2 3">
    <name type="scientific">Ornithinibacillus halotolerans</name>
    <dbReference type="NCBI Taxonomy" id="1274357"/>
    <lineage>
        <taxon>Bacteria</taxon>
        <taxon>Bacillati</taxon>
        <taxon>Bacillota</taxon>
        <taxon>Bacilli</taxon>
        <taxon>Bacillales</taxon>
        <taxon>Bacillaceae</taxon>
        <taxon>Ornithinibacillus</taxon>
    </lineage>
</organism>
<dbReference type="AlphaFoldDB" id="A0A916RST0"/>
<keyword evidence="3" id="KW-1185">Reference proteome</keyword>
<dbReference type="Pfam" id="PF22790">
    <property type="entry name" value="YkoP"/>
    <property type="match status" value="1"/>
</dbReference>
<dbReference type="RefSeq" id="WP_188383482.1">
    <property type="nucleotide sequence ID" value="NZ_BMEY01000003.1"/>
</dbReference>
<gene>
    <name evidence="2" type="primary">ykoP</name>
    <name evidence="2" type="ORF">GCM10008025_08950</name>
</gene>
<comment type="caution">
    <text evidence="2">The sequence shown here is derived from an EMBL/GenBank/DDBJ whole genome shotgun (WGS) entry which is preliminary data.</text>
</comment>
<proteinExistence type="predicted"/>
<feature type="domain" description="YkoP-like" evidence="1">
    <location>
        <begin position="2"/>
        <end position="177"/>
    </location>
</feature>
<dbReference type="InterPro" id="IPR054467">
    <property type="entry name" value="YkoP-like_dom"/>
</dbReference>
<evidence type="ECO:0000313" key="2">
    <source>
        <dbReference type="EMBL" id="GGA67288.1"/>
    </source>
</evidence>
<reference evidence="2" key="2">
    <citation type="submission" date="2020-09" db="EMBL/GenBank/DDBJ databases">
        <authorList>
            <person name="Sun Q."/>
            <person name="Zhou Y."/>
        </authorList>
    </citation>
    <scope>NUCLEOTIDE SEQUENCE</scope>
    <source>
        <strain evidence="2">CGMCC 1.12408</strain>
    </source>
</reference>
<reference evidence="2" key="1">
    <citation type="journal article" date="2014" name="Int. J. Syst. Evol. Microbiol.">
        <title>Complete genome sequence of Corynebacterium casei LMG S-19264T (=DSM 44701T), isolated from a smear-ripened cheese.</title>
        <authorList>
            <consortium name="US DOE Joint Genome Institute (JGI-PGF)"/>
            <person name="Walter F."/>
            <person name="Albersmeier A."/>
            <person name="Kalinowski J."/>
            <person name="Ruckert C."/>
        </authorList>
    </citation>
    <scope>NUCLEOTIDE SEQUENCE</scope>
    <source>
        <strain evidence="2">CGMCC 1.12408</strain>
    </source>
</reference>
<name>A0A916RST0_9BACI</name>
<evidence type="ECO:0000259" key="1">
    <source>
        <dbReference type="Pfam" id="PF22790"/>
    </source>
</evidence>
<evidence type="ECO:0000313" key="3">
    <source>
        <dbReference type="Proteomes" id="UP000613512"/>
    </source>
</evidence>